<keyword evidence="3" id="KW-1185">Reference proteome</keyword>
<feature type="domain" description="CABIT" evidence="1">
    <location>
        <begin position="21"/>
        <end position="133"/>
    </location>
</feature>
<accession>A0AA88XTK9</accession>
<dbReference type="Proteomes" id="UP001186944">
    <property type="component" value="Unassembled WGS sequence"/>
</dbReference>
<evidence type="ECO:0000313" key="2">
    <source>
        <dbReference type="EMBL" id="KAK3090157.1"/>
    </source>
</evidence>
<dbReference type="EMBL" id="VSWD01000010">
    <property type="protein sequence ID" value="KAK3090157.1"/>
    <property type="molecule type" value="Genomic_DNA"/>
</dbReference>
<organism evidence="2 3">
    <name type="scientific">Pinctada imbricata</name>
    <name type="common">Atlantic pearl-oyster</name>
    <name type="synonym">Pinctada martensii</name>
    <dbReference type="NCBI Taxonomy" id="66713"/>
    <lineage>
        <taxon>Eukaryota</taxon>
        <taxon>Metazoa</taxon>
        <taxon>Spiralia</taxon>
        <taxon>Lophotrochozoa</taxon>
        <taxon>Mollusca</taxon>
        <taxon>Bivalvia</taxon>
        <taxon>Autobranchia</taxon>
        <taxon>Pteriomorphia</taxon>
        <taxon>Pterioida</taxon>
        <taxon>Pterioidea</taxon>
        <taxon>Pteriidae</taxon>
        <taxon>Pinctada</taxon>
    </lineage>
</organism>
<evidence type="ECO:0000313" key="3">
    <source>
        <dbReference type="Proteomes" id="UP001186944"/>
    </source>
</evidence>
<dbReference type="Pfam" id="PF12736">
    <property type="entry name" value="CABIT"/>
    <property type="match status" value="1"/>
</dbReference>
<comment type="caution">
    <text evidence="2">The sequence shown here is derived from an EMBL/GenBank/DDBJ whole genome shotgun (WGS) entry which is preliminary data.</text>
</comment>
<evidence type="ECO:0000259" key="1">
    <source>
        <dbReference type="Pfam" id="PF12736"/>
    </source>
</evidence>
<name>A0AA88XTK9_PINIB</name>
<dbReference type="InterPro" id="IPR025946">
    <property type="entry name" value="CABIT_dom"/>
</dbReference>
<reference evidence="2" key="1">
    <citation type="submission" date="2019-08" db="EMBL/GenBank/DDBJ databases">
        <title>The improved chromosome-level genome for the pearl oyster Pinctada fucata martensii using PacBio sequencing and Hi-C.</title>
        <authorList>
            <person name="Zheng Z."/>
        </authorList>
    </citation>
    <scope>NUCLEOTIDE SEQUENCE</scope>
    <source>
        <strain evidence="2">ZZ-2019</strain>
        <tissue evidence="2">Adductor muscle</tissue>
    </source>
</reference>
<protein>
    <recommendedName>
        <fullName evidence="1">CABIT domain-containing protein</fullName>
    </recommendedName>
</protein>
<sequence>MELSDWSDDVFRLCDTVDKGLPNVVRVEEGFLSESDEDQSFSQGDTLHLNCIQEIRYVESRREQDPEMFTELIPVHYNGKVVVIENVGKEFKSVQELMEEMPRFVKTQSDVVAEVIKTQSEVEAEVIKTQSEVVAEVIKTQSEVEAEVVKHNQRL</sequence>
<gene>
    <name evidence="2" type="ORF">FSP39_009555</name>
</gene>
<dbReference type="AlphaFoldDB" id="A0AA88XTK9"/>
<proteinExistence type="predicted"/>